<dbReference type="PROSITE" id="PS51257">
    <property type="entry name" value="PROKAR_LIPOPROTEIN"/>
    <property type="match status" value="1"/>
</dbReference>
<evidence type="ECO:0000259" key="2">
    <source>
        <dbReference type="Pfam" id="PF22599"/>
    </source>
</evidence>
<keyword evidence="1" id="KW-0732">Signal</keyword>
<feature type="chain" id="PRO_5047449455" description="SecDF P1 head subdomain domain-containing protein" evidence="1">
    <location>
        <begin position="20"/>
        <end position="146"/>
    </location>
</feature>
<reference evidence="3" key="1">
    <citation type="submission" date="2021-11" db="EMBL/GenBank/DDBJ databases">
        <title>Genome sequence.</title>
        <authorList>
            <person name="Sun Q."/>
        </authorList>
    </citation>
    <scope>NUCLEOTIDE SEQUENCE</scope>
    <source>
        <strain evidence="3">JC740</strain>
    </source>
</reference>
<organism evidence="3 4">
    <name type="scientific">Rhodopirellula halodulae</name>
    <dbReference type="NCBI Taxonomy" id="2894198"/>
    <lineage>
        <taxon>Bacteria</taxon>
        <taxon>Pseudomonadati</taxon>
        <taxon>Planctomycetota</taxon>
        <taxon>Planctomycetia</taxon>
        <taxon>Pirellulales</taxon>
        <taxon>Pirellulaceae</taxon>
        <taxon>Rhodopirellula</taxon>
    </lineage>
</organism>
<evidence type="ECO:0000256" key="1">
    <source>
        <dbReference type="SAM" id="SignalP"/>
    </source>
</evidence>
<comment type="caution">
    <text evidence="3">The sequence shown here is derived from an EMBL/GenBank/DDBJ whole genome shotgun (WGS) entry which is preliminary data.</text>
</comment>
<evidence type="ECO:0000313" key="3">
    <source>
        <dbReference type="EMBL" id="MCC9644825.1"/>
    </source>
</evidence>
<keyword evidence="4" id="KW-1185">Reference proteome</keyword>
<dbReference type="RefSeq" id="WP_230276504.1">
    <property type="nucleotide sequence ID" value="NZ_JAJKFW010000060.1"/>
</dbReference>
<dbReference type="Proteomes" id="UP001430306">
    <property type="component" value="Unassembled WGS sequence"/>
</dbReference>
<dbReference type="InterPro" id="IPR054384">
    <property type="entry name" value="SecDF_P1_head"/>
</dbReference>
<evidence type="ECO:0000313" key="4">
    <source>
        <dbReference type="Proteomes" id="UP001430306"/>
    </source>
</evidence>
<feature type="domain" description="SecDF P1 head subdomain" evidence="2">
    <location>
        <begin position="53"/>
        <end position="140"/>
    </location>
</feature>
<protein>
    <recommendedName>
        <fullName evidence="2">SecDF P1 head subdomain domain-containing protein</fullName>
    </recommendedName>
</protein>
<sequence length="146" mass="15234">MRCVVFLFGLALLVSTGCAEIRNPLTLKPGIAFDLHAVAEEPGDNTKAIADSSGTAFQLIVPPIITASNVREVTVSTDRNGTVALNVSVDAAGAAMLRAATTNPGSQVALVVDGEIVSAPVIHSQISDEFQIAGPYSESDWEKLIE</sequence>
<feature type="signal peptide" evidence="1">
    <location>
        <begin position="1"/>
        <end position="19"/>
    </location>
</feature>
<dbReference type="EMBL" id="JAJKFW010000060">
    <property type="protein sequence ID" value="MCC9644825.1"/>
    <property type="molecule type" value="Genomic_DNA"/>
</dbReference>
<accession>A0ABS8NMR4</accession>
<proteinExistence type="predicted"/>
<name>A0ABS8NMR4_9BACT</name>
<dbReference type="Gene3D" id="3.30.1360.200">
    <property type="match status" value="1"/>
</dbReference>
<gene>
    <name evidence="3" type="ORF">LOC71_21325</name>
</gene>
<dbReference type="Pfam" id="PF22599">
    <property type="entry name" value="SecDF_P1_head"/>
    <property type="match status" value="1"/>
</dbReference>